<name>A0A2N5JCI2_9BIFI</name>
<evidence type="ECO:0000313" key="3">
    <source>
        <dbReference type="EMBL" id="PLS31923.1"/>
    </source>
</evidence>
<dbReference type="PANTHER" id="PTHR34980">
    <property type="entry name" value="INNER MEMBRANE PROTEIN-RELATED-RELATED"/>
    <property type="match status" value="1"/>
</dbReference>
<dbReference type="InterPro" id="IPR008523">
    <property type="entry name" value="DUF805"/>
</dbReference>
<dbReference type="RefSeq" id="WP_165782660.1">
    <property type="nucleotide sequence ID" value="NZ_NMWU01000003.1"/>
</dbReference>
<sequence>MTDPNGFNGSRKPNDPNSQFSDFGGNSTTDPYGQSYQPPTPQHSPMPQQPGADSSATQQPNPQQPAAQQPTYDGVPVYGQPAYGQPSYDQPQSGAGYTQTGDQGYQNPQYAAPQTDPQYSATPQYPQSENGQSYQNPGQQNFDYSQGNPNGFAPNGGSGSTAPNYGGYGPGYAPNGGEPPLWAPYYGISFPNAIVRFFKKYATFHGRASRSEYWWVVLFTFIVGSAFNILSSATNDSAVVNGLEAIWGLAILIPQLAVAVRRLHDRNKSGWWLLLPYGLCVLAFIAMMAGGVGLLFASNGNGGAGAGAAAILIGAILIIAAVVLNIVMFVGRSDPAGARWDRPDGRQ</sequence>
<feature type="transmembrane region" description="Helical" evidence="2">
    <location>
        <begin position="308"/>
        <end position="330"/>
    </location>
</feature>
<dbReference type="PANTHER" id="PTHR34980:SF2">
    <property type="entry name" value="INNER MEMBRANE PROTEIN YHAH-RELATED"/>
    <property type="match status" value="1"/>
</dbReference>
<protein>
    <recommendedName>
        <fullName evidence="5">DUF805 domain-containing protein</fullName>
    </recommendedName>
</protein>
<keyword evidence="2" id="KW-0812">Transmembrane</keyword>
<dbReference type="Pfam" id="PF05656">
    <property type="entry name" value="DUF805"/>
    <property type="match status" value="1"/>
</dbReference>
<feature type="transmembrane region" description="Helical" evidence="2">
    <location>
        <begin position="239"/>
        <end position="260"/>
    </location>
</feature>
<evidence type="ECO:0000313" key="4">
    <source>
        <dbReference type="Proteomes" id="UP000235050"/>
    </source>
</evidence>
<comment type="caution">
    <text evidence="3">The sequence shown here is derived from an EMBL/GenBank/DDBJ whole genome shotgun (WGS) entry which is preliminary data.</text>
</comment>
<evidence type="ECO:0008006" key="5">
    <source>
        <dbReference type="Google" id="ProtNLM"/>
    </source>
</evidence>
<keyword evidence="4" id="KW-1185">Reference proteome</keyword>
<feature type="region of interest" description="Disordered" evidence="1">
    <location>
        <begin position="1"/>
        <end position="159"/>
    </location>
</feature>
<proteinExistence type="predicted"/>
<evidence type="ECO:0000256" key="2">
    <source>
        <dbReference type="SAM" id="Phobius"/>
    </source>
</evidence>
<feature type="compositionally biased region" description="Low complexity" evidence="1">
    <location>
        <begin position="58"/>
        <end position="70"/>
    </location>
</feature>
<feature type="compositionally biased region" description="Polar residues" evidence="1">
    <location>
        <begin position="15"/>
        <end position="37"/>
    </location>
</feature>
<reference evidence="3 4" key="1">
    <citation type="submission" date="2017-07" db="EMBL/GenBank/DDBJ databases">
        <title>Bifidobacterium novel species.</title>
        <authorList>
            <person name="Lugli G.A."/>
            <person name="Milani C."/>
            <person name="Duranti S."/>
            <person name="Mangifesta M."/>
        </authorList>
    </citation>
    <scope>NUCLEOTIDE SEQUENCE [LARGE SCALE GENOMIC DNA]</scope>
    <source>
        <strain evidence="4">Uis1B</strain>
    </source>
</reference>
<accession>A0A2N5JCI2</accession>
<keyword evidence="2" id="KW-1133">Transmembrane helix</keyword>
<feature type="transmembrane region" description="Helical" evidence="2">
    <location>
        <begin position="272"/>
        <end position="296"/>
    </location>
</feature>
<gene>
    <name evidence="3" type="ORF">Uis1B_0226</name>
</gene>
<keyword evidence="2" id="KW-0472">Membrane</keyword>
<dbReference type="EMBL" id="NMWU01000003">
    <property type="protein sequence ID" value="PLS31923.1"/>
    <property type="molecule type" value="Genomic_DNA"/>
</dbReference>
<feature type="compositionally biased region" description="Polar residues" evidence="1">
    <location>
        <begin position="115"/>
        <end position="149"/>
    </location>
</feature>
<dbReference type="Proteomes" id="UP000235050">
    <property type="component" value="Unassembled WGS sequence"/>
</dbReference>
<organism evidence="3 4">
    <name type="scientific">Bifidobacterium margollesii</name>
    <dbReference type="NCBI Taxonomy" id="2020964"/>
    <lineage>
        <taxon>Bacteria</taxon>
        <taxon>Bacillati</taxon>
        <taxon>Actinomycetota</taxon>
        <taxon>Actinomycetes</taxon>
        <taxon>Bifidobacteriales</taxon>
        <taxon>Bifidobacteriaceae</taxon>
        <taxon>Bifidobacterium</taxon>
    </lineage>
</organism>
<feature type="compositionally biased region" description="Polar residues" evidence="1">
    <location>
        <begin position="87"/>
        <end position="109"/>
    </location>
</feature>
<dbReference type="GO" id="GO:0005886">
    <property type="term" value="C:plasma membrane"/>
    <property type="evidence" value="ECO:0007669"/>
    <property type="project" value="TreeGrafter"/>
</dbReference>
<feature type="compositionally biased region" description="Pro residues" evidence="1">
    <location>
        <begin position="38"/>
        <end position="48"/>
    </location>
</feature>
<evidence type="ECO:0000256" key="1">
    <source>
        <dbReference type="SAM" id="MobiDB-lite"/>
    </source>
</evidence>
<feature type="transmembrane region" description="Helical" evidence="2">
    <location>
        <begin position="213"/>
        <end position="233"/>
    </location>
</feature>
<dbReference type="AlphaFoldDB" id="A0A2N5JCI2"/>